<keyword evidence="2" id="KW-1185">Reference proteome</keyword>
<comment type="caution">
    <text evidence="1">The sequence shown here is derived from an EMBL/GenBank/DDBJ whole genome shotgun (WGS) entry which is preliminary data.</text>
</comment>
<sequence>MAQGSENFQRSQTHLYSKYLVNIVIINYDVHQVVLSRLFTQFVNKCSHSRPNLRVLVASRAILFGIRSLRIFIYTSI</sequence>
<name>A0A3M7S7T6_BRAPC</name>
<protein>
    <submittedName>
        <fullName evidence="1">Uncharacterized protein</fullName>
    </submittedName>
</protein>
<proteinExistence type="predicted"/>
<dbReference type="EMBL" id="REGN01001916">
    <property type="protein sequence ID" value="RNA31630.1"/>
    <property type="molecule type" value="Genomic_DNA"/>
</dbReference>
<gene>
    <name evidence="1" type="ORF">BpHYR1_045895</name>
</gene>
<dbReference type="Proteomes" id="UP000276133">
    <property type="component" value="Unassembled WGS sequence"/>
</dbReference>
<reference evidence="1 2" key="1">
    <citation type="journal article" date="2018" name="Sci. Rep.">
        <title>Genomic signatures of local adaptation to the degree of environmental predictability in rotifers.</title>
        <authorList>
            <person name="Franch-Gras L."/>
            <person name="Hahn C."/>
            <person name="Garcia-Roger E.M."/>
            <person name="Carmona M.J."/>
            <person name="Serra M."/>
            <person name="Gomez A."/>
        </authorList>
    </citation>
    <scope>NUCLEOTIDE SEQUENCE [LARGE SCALE GENOMIC DNA]</scope>
    <source>
        <strain evidence="1">HYR1</strain>
    </source>
</reference>
<evidence type="ECO:0000313" key="1">
    <source>
        <dbReference type="EMBL" id="RNA31630.1"/>
    </source>
</evidence>
<organism evidence="1 2">
    <name type="scientific">Brachionus plicatilis</name>
    <name type="common">Marine rotifer</name>
    <name type="synonym">Brachionus muelleri</name>
    <dbReference type="NCBI Taxonomy" id="10195"/>
    <lineage>
        <taxon>Eukaryota</taxon>
        <taxon>Metazoa</taxon>
        <taxon>Spiralia</taxon>
        <taxon>Gnathifera</taxon>
        <taxon>Rotifera</taxon>
        <taxon>Eurotatoria</taxon>
        <taxon>Monogononta</taxon>
        <taxon>Pseudotrocha</taxon>
        <taxon>Ploima</taxon>
        <taxon>Brachionidae</taxon>
        <taxon>Brachionus</taxon>
    </lineage>
</organism>
<evidence type="ECO:0000313" key="2">
    <source>
        <dbReference type="Proteomes" id="UP000276133"/>
    </source>
</evidence>
<dbReference type="AlphaFoldDB" id="A0A3M7S7T6"/>
<accession>A0A3M7S7T6</accession>